<dbReference type="GO" id="GO:0005829">
    <property type="term" value="C:cytosol"/>
    <property type="evidence" value="ECO:0000318"/>
    <property type="project" value="GO_Central"/>
</dbReference>
<dbReference type="EC" id="2.7.7.8" evidence="3"/>
<evidence type="ECO:0000256" key="14">
    <source>
        <dbReference type="ARBA" id="ARBA00078395"/>
    </source>
</evidence>
<evidence type="ECO:0000256" key="10">
    <source>
        <dbReference type="ARBA" id="ARBA00022839"/>
    </source>
</evidence>
<dbReference type="FunFam" id="3.30.230.70:FF:000001">
    <property type="entry name" value="Polyribonucleotide nucleotidyltransferase"/>
    <property type="match status" value="1"/>
</dbReference>
<feature type="compositionally biased region" description="Low complexity" evidence="15">
    <location>
        <begin position="747"/>
        <end position="756"/>
    </location>
</feature>
<dbReference type="AlphaFoldDB" id="A0A0K9NHZ6"/>
<dbReference type="InterPro" id="IPR015847">
    <property type="entry name" value="ExoRNase_PH_dom2"/>
</dbReference>
<dbReference type="GO" id="GO:0003723">
    <property type="term" value="F:RNA binding"/>
    <property type="evidence" value="ECO:0007669"/>
    <property type="project" value="UniProtKB-KW"/>
</dbReference>
<feature type="domain" description="S1 motif" evidence="16">
    <location>
        <begin position="664"/>
        <end position="732"/>
    </location>
</feature>
<evidence type="ECO:0000256" key="12">
    <source>
        <dbReference type="ARBA" id="ARBA00051524"/>
    </source>
</evidence>
<dbReference type="EMBL" id="LFYR01002199">
    <property type="protein sequence ID" value="KMZ56396.1"/>
    <property type="molecule type" value="Genomic_DNA"/>
</dbReference>
<evidence type="ECO:0000256" key="2">
    <source>
        <dbReference type="ARBA" id="ARBA00007404"/>
    </source>
</evidence>
<dbReference type="STRING" id="29655.A0A0K9NHZ6"/>
<evidence type="ECO:0000256" key="8">
    <source>
        <dbReference type="ARBA" id="ARBA00022722"/>
    </source>
</evidence>
<dbReference type="GO" id="GO:0000965">
    <property type="term" value="P:mitochondrial RNA 3'-end processing"/>
    <property type="evidence" value="ECO:0000318"/>
    <property type="project" value="GO_Central"/>
</dbReference>
<dbReference type="NCBIfam" id="TIGR03591">
    <property type="entry name" value="polynuc_phos"/>
    <property type="match status" value="1"/>
</dbReference>
<evidence type="ECO:0000256" key="13">
    <source>
        <dbReference type="ARBA" id="ARBA00073922"/>
    </source>
</evidence>
<dbReference type="Pfam" id="PF01138">
    <property type="entry name" value="RNase_PH"/>
    <property type="match status" value="2"/>
</dbReference>
<dbReference type="GO" id="GO:0004654">
    <property type="term" value="F:polyribonucleotide nucleotidyltransferase activity"/>
    <property type="evidence" value="ECO:0000318"/>
    <property type="project" value="GO_Central"/>
</dbReference>
<evidence type="ECO:0000256" key="5">
    <source>
        <dbReference type="ARBA" id="ARBA00022679"/>
    </source>
</evidence>
<comment type="caution">
    <text evidence="17">The sequence shown here is derived from an EMBL/GenBank/DDBJ whole genome shotgun (WGS) entry which is preliminary data.</text>
</comment>
<dbReference type="Proteomes" id="UP000036987">
    <property type="component" value="Unassembled WGS sequence"/>
</dbReference>
<comment type="similarity">
    <text evidence="2">Belongs to the polyribonucleotide nucleotidyltransferase family.</text>
</comment>
<evidence type="ECO:0000256" key="6">
    <source>
        <dbReference type="ARBA" id="ARBA00022694"/>
    </source>
</evidence>
<dbReference type="Gene3D" id="2.40.50.140">
    <property type="entry name" value="Nucleic acid-binding proteins"/>
    <property type="match status" value="1"/>
</dbReference>
<dbReference type="GO" id="GO:0008033">
    <property type="term" value="P:tRNA processing"/>
    <property type="evidence" value="ECO:0007669"/>
    <property type="project" value="UniProtKB-KW"/>
</dbReference>
<dbReference type="Gene3D" id="3.30.230.70">
    <property type="entry name" value="GHMP Kinase, N-terminal domain"/>
    <property type="match status" value="2"/>
</dbReference>
<keyword evidence="10" id="KW-0269">Exonuclease</keyword>
<keyword evidence="18" id="KW-1185">Reference proteome</keyword>
<evidence type="ECO:0000256" key="4">
    <source>
        <dbReference type="ARBA" id="ARBA00022552"/>
    </source>
</evidence>
<feature type="region of interest" description="Disordered" evidence="15">
    <location>
        <begin position="740"/>
        <end position="828"/>
    </location>
</feature>
<dbReference type="GO" id="GO:0000175">
    <property type="term" value="F:3'-5'-RNA exonuclease activity"/>
    <property type="evidence" value="ECO:0000318"/>
    <property type="project" value="GO_Central"/>
</dbReference>
<organism evidence="17 18">
    <name type="scientific">Zostera marina</name>
    <name type="common">Eelgrass</name>
    <dbReference type="NCBI Taxonomy" id="29655"/>
    <lineage>
        <taxon>Eukaryota</taxon>
        <taxon>Viridiplantae</taxon>
        <taxon>Streptophyta</taxon>
        <taxon>Embryophyta</taxon>
        <taxon>Tracheophyta</taxon>
        <taxon>Spermatophyta</taxon>
        <taxon>Magnoliopsida</taxon>
        <taxon>Liliopsida</taxon>
        <taxon>Zosteraceae</taxon>
        <taxon>Zostera</taxon>
    </lineage>
</organism>
<dbReference type="SUPFAM" id="SSF50249">
    <property type="entry name" value="Nucleic acid-binding proteins"/>
    <property type="match status" value="1"/>
</dbReference>
<keyword evidence="6" id="KW-0819">tRNA processing</keyword>
<accession>A0A0K9NHZ6</accession>
<dbReference type="InterPro" id="IPR027408">
    <property type="entry name" value="PNPase/RNase_PH_dom_sf"/>
</dbReference>
<dbReference type="PANTHER" id="PTHR11252:SF16">
    <property type="entry name" value="POLYRIBONUCLEOTIDE NUCLEOTIDYLTRANSFERASE 2, MITOCHONDRIAL"/>
    <property type="match status" value="1"/>
</dbReference>
<dbReference type="SUPFAM" id="SSF55666">
    <property type="entry name" value="Ribonuclease PH domain 2-like"/>
    <property type="match status" value="2"/>
</dbReference>
<dbReference type="SUPFAM" id="SSF54211">
    <property type="entry name" value="Ribosomal protein S5 domain 2-like"/>
    <property type="match status" value="2"/>
</dbReference>
<evidence type="ECO:0000256" key="11">
    <source>
        <dbReference type="ARBA" id="ARBA00022884"/>
    </source>
</evidence>
<name>A0A0K9NHZ6_ZOSMR</name>
<keyword evidence="8" id="KW-0540">Nuclease</keyword>
<proteinExistence type="inferred from homology"/>
<keyword evidence="4" id="KW-0698">rRNA processing</keyword>
<dbReference type="GO" id="GO:0005739">
    <property type="term" value="C:mitochondrion"/>
    <property type="evidence" value="ECO:0000318"/>
    <property type="project" value="GO_Central"/>
</dbReference>
<reference evidence="18" key="1">
    <citation type="journal article" date="2016" name="Nature">
        <title>The genome of the seagrass Zostera marina reveals angiosperm adaptation to the sea.</title>
        <authorList>
            <person name="Olsen J.L."/>
            <person name="Rouze P."/>
            <person name="Verhelst B."/>
            <person name="Lin Y.-C."/>
            <person name="Bayer T."/>
            <person name="Collen J."/>
            <person name="Dattolo E."/>
            <person name="De Paoli E."/>
            <person name="Dittami S."/>
            <person name="Maumus F."/>
            <person name="Michel G."/>
            <person name="Kersting A."/>
            <person name="Lauritano C."/>
            <person name="Lohaus R."/>
            <person name="Toepel M."/>
            <person name="Tonon T."/>
            <person name="Vanneste K."/>
            <person name="Amirebrahimi M."/>
            <person name="Brakel J."/>
            <person name="Bostroem C."/>
            <person name="Chovatia M."/>
            <person name="Grimwood J."/>
            <person name="Jenkins J.W."/>
            <person name="Jueterbock A."/>
            <person name="Mraz A."/>
            <person name="Stam W.T."/>
            <person name="Tice H."/>
            <person name="Bornberg-Bauer E."/>
            <person name="Green P.J."/>
            <person name="Pearson G.A."/>
            <person name="Procaccini G."/>
            <person name="Duarte C.M."/>
            <person name="Schmutz J."/>
            <person name="Reusch T.B.H."/>
            <person name="Van de Peer Y."/>
        </authorList>
    </citation>
    <scope>NUCLEOTIDE SEQUENCE [LARGE SCALE GENOMIC DNA]</scope>
    <source>
        <strain evidence="18">cv. Finnish</strain>
    </source>
</reference>
<dbReference type="GO" id="GO:0006364">
    <property type="term" value="P:rRNA processing"/>
    <property type="evidence" value="ECO:0007669"/>
    <property type="project" value="UniProtKB-KW"/>
</dbReference>
<evidence type="ECO:0000256" key="9">
    <source>
        <dbReference type="ARBA" id="ARBA00022737"/>
    </source>
</evidence>
<evidence type="ECO:0000256" key="15">
    <source>
        <dbReference type="SAM" id="MobiDB-lite"/>
    </source>
</evidence>
<keyword evidence="9" id="KW-0677">Repeat</keyword>
<dbReference type="InterPro" id="IPR003029">
    <property type="entry name" value="S1_domain"/>
</dbReference>
<keyword evidence="10" id="KW-0378">Hydrolase</keyword>
<dbReference type="InterPro" id="IPR036345">
    <property type="entry name" value="ExoRNase_PH_dom2_sf"/>
</dbReference>
<evidence type="ECO:0000259" key="16">
    <source>
        <dbReference type="PROSITE" id="PS50126"/>
    </source>
</evidence>
<keyword evidence="5 17" id="KW-0808">Transferase</keyword>
<protein>
    <recommendedName>
        <fullName evidence="13">Polyribonucleotide nucleotidyltransferase 2, mitochondrial</fullName>
        <ecNumber evidence="3">2.7.7.8</ecNumber>
    </recommendedName>
    <alternativeName>
        <fullName evidence="14">Polynucleotide phosphorylase 2</fullName>
    </alternativeName>
</protein>
<dbReference type="InterPro" id="IPR012162">
    <property type="entry name" value="PNPase"/>
</dbReference>
<dbReference type="PANTHER" id="PTHR11252">
    <property type="entry name" value="POLYRIBONUCLEOTIDE NUCLEOTIDYLTRANSFERASE"/>
    <property type="match status" value="1"/>
</dbReference>
<keyword evidence="11" id="KW-0694">RNA-binding</keyword>
<dbReference type="SUPFAM" id="SSF54791">
    <property type="entry name" value="Eukaryotic type KH-domain (KH-domain type I)"/>
    <property type="match status" value="1"/>
</dbReference>
<dbReference type="Pfam" id="PF03726">
    <property type="entry name" value="PNPase"/>
    <property type="match status" value="1"/>
</dbReference>
<dbReference type="InterPro" id="IPR015848">
    <property type="entry name" value="PNPase_PH_RNA-bd_bac/org-type"/>
</dbReference>
<dbReference type="SMART" id="SM00316">
    <property type="entry name" value="S1"/>
    <property type="match status" value="3"/>
</dbReference>
<keyword evidence="7" id="KW-0548">Nucleotidyltransferase</keyword>
<evidence type="ECO:0000256" key="1">
    <source>
        <dbReference type="ARBA" id="ARBA00004173"/>
    </source>
</evidence>
<dbReference type="Pfam" id="PF03725">
    <property type="entry name" value="RNase_PH_C"/>
    <property type="match status" value="1"/>
</dbReference>
<comment type="subcellular location">
    <subcellularLocation>
        <location evidence="1">Mitochondrion</location>
    </subcellularLocation>
</comment>
<dbReference type="OMA" id="PISCESH"/>
<dbReference type="OrthoDB" id="437922at2759"/>
<evidence type="ECO:0000256" key="3">
    <source>
        <dbReference type="ARBA" id="ARBA00012416"/>
    </source>
</evidence>
<dbReference type="PROSITE" id="PS50126">
    <property type="entry name" value="S1"/>
    <property type="match status" value="1"/>
</dbReference>
<dbReference type="CDD" id="cd11364">
    <property type="entry name" value="RNase_PH_PNPase_2"/>
    <property type="match status" value="1"/>
</dbReference>
<dbReference type="CDD" id="cd11363">
    <property type="entry name" value="RNase_PH_PNPase_1"/>
    <property type="match status" value="1"/>
</dbReference>
<dbReference type="InterPro" id="IPR001247">
    <property type="entry name" value="ExoRNase_PH_dom1"/>
</dbReference>
<dbReference type="GO" id="GO:0000958">
    <property type="term" value="P:mitochondrial mRNA catabolic process"/>
    <property type="evidence" value="ECO:0000318"/>
    <property type="project" value="GO_Central"/>
</dbReference>
<dbReference type="Pfam" id="PF00575">
    <property type="entry name" value="S1"/>
    <property type="match status" value="1"/>
</dbReference>
<comment type="catalytic activity">
    <reaction evidence="12">
        <text>RNA(n+1) + phosphate = RNA(n) + a ribonucleoside 5'-diphosphate</text>
        <dbReference type="Rhea" id="RHEA:22096"/>
        <dbReference type="Rhea" id="RHEA-COMP:14527"/>
        <dbReference type="Rhea" id="RHEA-COMP:17342"/>
        <dbReference type="ChEBI" id="CHEBI:43474"/>
        <dbReference type="ChEBI" id="CHEBI:57930"/>
        <dbReference type="ChEBI" id="CHEBI:140395"/>
        <dbReference type="EC" id="2.7.7.8"/>
    </reaction>
</comment>
<evidence type="ECO:0000313" key="18">
    <source>
        <dbReference type="Proteomes" id="UP000036987"/>
    </source>
</evidence>
<gene>
    <name evidence="17" type="ORF">ZOSMA_96G00720</name>
</gene>
<dbReference type="NCBIfam" id="NF008805">
    <property type="entry name" value="PRK11824.1"/>
    <property type="match status" value="1"/>
</dbReference>
<evidence type="ECO:0000256" key="7">
    <source>
        <dbReference type="ARBA" id="ARBA00022695"/>
    </source>
</evidence>
<dbReference type="InterPro" id="IPR012340">
    <property type="entry name" value="NA-bd_OB-fold"/>
</dbReference>
<dbReference type="InterPro" id="IPR020568">
    <property type="entry name" value="Ribosomal_Su5_D2-typ_SF"/>
</dbReference>
<evidence type="ECO:0000313" key="17">
    <source>
        <dbReference type="EMBL" id="KMZ56396.1"/>
    </source>
</evidence>
<dbReference type="InterPro" id="IPR036612">
    <property type="entry name" value="KH_dom_type_1_sf"/>
</dbReference>
<dbReference type="FunFam" id="2.40.50.140:FF:000189">
    <property type="entry name" value="Polyribonucleotide nucleotidyltransferase, putative"/>
    <property type="match status" value="1"/>
</dbReference>
<sequence length="991" mass="108850">MVRARIHPCGGIIRNYSSIHSSAIRLFSHPVSVVPPVKILETFSEEFEVGSHKIKLETGLLARFANGAVVYNTGDTHVLSTVASGKGDNGSVRDFLPLTVEYQEKQYAKRMIPGTFTRREGPPKERELLCGRLIDRPIRPLFPAGFYHEVQIMINVLASDSKQDPDVMAANATSAALMLSDIPWAGPIGVIRLGRVDGQFVINPTVDELSLSDLNLVYACTRDKTLMIDVQARGISENDLEAGLRLAHPEAVKYIDPQIRLSEKVGKIKKKYTVSMITPTTFEKIEGLTKVPIEAVFTDPSYGKFERGEALDKIMQNVKTTLEEECDEQSLKVLPKVVDNVRKKIVRKRIIEEGIRVDGRRLDEVRPLYCDSHKFPALHGSSIFSRGDTQVLCSVTIGTPDDSQRLDSMVGPSSKRFMLHYSFPPFSINEVGKHGGLNRREVGHGTLAEKALLAVLPSEEEFPYAFRLNSEVMASDGSTSMATVCGGSMALMDAGIPITEHVAGISVGLVSDVDPTTGSISEYRIVTDILGLEDHLGDMDFKIAGTRNGVTAIQLDIKPAGIPLDIICESLYHAKKGRLPILDRMEKEISVPRKNTIGLATRKYSSDDLWPLLSGFRKKKIEKETGVRICVHDEILTVVGDDQEIVEKALEMVDSIIGRNVAVGDIFKAVVVSLKEFGAFVEFNGGQQGLLHISELSHKVVSKVSDILTLGDEISLKCIGQDLRGNVKLSLKALESPNGEDNLNSFSADSSSVDAASGGGDDANLVSSDDEDDNFNSGYDTPDIVVRSPSDCESLDSQEKKSSQNHQTVDNQNDVHQNDNRSKNLKVGDTTEATVYQIRVNGLVLDLGGGLKGMYKFEENKKKFKVGMKIQMVCCSFSNKGIPIMSFPQTPGMNDGLKTKLPLPTESQIVGNQRDALQKDSHSKNLKLGDKFKATVYQIRTNGLVLDLGRGLKGMYMFEENRKQFKIGMKIHVVCSSFSTKGVPVMSLLEE</sequence>
<dbReference type="FunFam" id="3.30.230.70:FF:000020">
    <property type="entry name" value="Polyribonucleotide nucleotidyltransferase 2 mitochondrial"/>
    <property type="match status" value="1"/>
</dbReference>